<sequence>MDAAPKTDRRRTLEGAALGFLGVAIFSFTFPATKFALHGFSPWFIAFGRAVVAAAFAIPTLWLVKARRPTRSEATRLAITAGGIVVGFPVLSALALQRTGSAHGAIVIALLPAATSVFAVLRAHERPGLKFWLAALAGVAIVTTFAVQQAGGGLSLADGYLLVAVAVCGMGYAEGAAIARTLGAIETISWALVVSLPVSIIVAAFTLPASMPGTKALAGFLYSAIASMFLGFVFWYAGLAMGGVARVGQIQLFQALMTVGWSALTLGEHVSWTILLAAVGVIASVAVSQRARVGHAKPRRP</sequence>
<dbReference type="SUPFAM" id="SSF103481">
    <property type="entry name" value="Multidrug resistance efflux transporter EmrE"/>
    <property type="match status" value="2"/>
</dbReference>
<dbReference type="Pfam" id="PF00892">
    <property type="entry name" value="EamA"/>
    <property type="match status" value="2"/>
</dbReference>
<dbReference type="InterPro" id="IPR000620">
    <property type="entry name" value="EamA_dom"/>
</dbReference>
<gene>
    <name evidence="7" type="ORF">UFOPK2399_01997</name>
</gene>
<protein>
    <submittedName>
        <fullName evidence="7">Unannotated protein</fullName>
    </submittedName>
</protein>
<keyword evidence="2 5" id="KW-0812">Transmembrane</keyword>
<reference evidence="7" key="1">
    <citation type="submission" date="2020-05" db="EMBL/GenBank/DDBJ databases">
        <authorList>
            <person name="Chiriac C."/>
            <person name="Salcher M."/>
            <person name="Ghai R."/>
            <person name="Kavagutti S V."/>
        </authorList>
    </citation>
    <scope>NUCLEOTIDE SEQUENCE</scope>
</reference>
<dbReference type="GO" id="GO:0016020">
    <property type="term" value="C:membrane"/>
    <property type="evidence" value="ECO:0007669"/>
    <property type="project" value="UniProtKB-SubCell"/>
</dbReference>
<feature type="transmembrane region" description="Helical" evidence="5">
    <location>
        <begin position="270"/>
        <end position="291"/>
    </location>
</feature>
<evidence type="ECO:0000256" key="2">
    <source>
        <dbReference type="ARBA" id="ARBA00022692"/>
    </source>
</evidence>
<feature type="transmembrane region" description="Helical" evidence="5">
    <location>
        <begin position="159"/>
        <end position="178"/>
    </location>
</feature>
<evidence type="ECO:0000256" key="1">
    <source>
        <dbReference type="ARBA" id="ARBA00004141"/>
    </source>
</evidence>
<feature type="transmembrane region" description="Helical" evidence="5">
    <location>
        <begin position="76"/>
        <end position="96"/>
    </location>
</feature>
<feature type="domain" description="EamA" evidence="6">
    <location>
        <begin position="15"/>
        <end position="142"/>
    </location>
</feature>
<evidence type="ECO:0000256" key="5">
    <source>
        <dbReference type="SAM" id="Phobius"/>
    </source>
</evidence>
<accession>A0A6J6QKC1</accession>
<feature type="transmembrane region" description="Helical" evidence="5">
    <location>
        <begin position="102"/>
        <end position="121"/>
    </location>
</feature>
<dbReference type="AlphaFoldDB" id="A0A6J6QKC1"/>
<dbReference type="PANTHER" id="PTHR32322:SF2">
    <property type="entry name" value="EAMA DOMAIN-CONTAINING PROTEIN"/>
    <property type="match status" value="1"/>
</dbReference>
<proteinExistence type="predicted"/>
<feature type="transmembrane region" description="Helical" evidence="5">
    <location>
        <begin position="128"/>
        <end position="147"/>
    </location>
</feature>
<evidence type="ECO:0000256" key="3">
    <source>
        <dbReference type="ARBA" id="ARBA00022989"/>
    </source>
</evidence>
<feature type="transmembrane region" description="Helical" evidence="5">
    <location>
        <begin position="244"/>
        <end position="264"/>
    </location>
</feature>
<feature type="transmembrane region" description="Helical" evidence="5">
    <location>
        <begin position="43"/>
        <end position="64"/>
    </location>
</feature>
<feature type="transmembrane region" description="Helical" evidence="5">
    <location>
        <begin position="217"/>
        <end position="237"/>
    </location>
</feature>
<keyword evidence="4 5" id="KW-0472">Membrane</keyword>
<comment type="subcellular location">
    <subcellularLocation>
        <location evidence="1">Membrane</location>
        <topology evidence="1">Multi-pass membrane protein</topology>
    </subcellularLocation>
</comment>
<feature type="domain" description="EamA" evidence="6">
    <location>
        <begin position="159"/>
        <end position="287"/>
    </location>
</feature>
<organism evidence="7">
    <name type="scientific">freshwater metagenome</name>
    <dbReference type="NCBI Taxonomy" id="449393"/>
    <lineage>
        <taxon>unclassified sequences</taxon>
        <taxon>metagenomes</taxon>
        <taxon>ecological metagenomes</taxon>
    </lineage>
</organism>
<evidence type="ECO:0000313" key="7">
    <source>
        <dbReference type="EMBL" id="CAB4710982.1"/>
    </source>
</evidence>
<dbReference type="EMBL" id="CAEZXP010000011">
    <property type="protein sequence ID" value="CAB4710982.1"/>
    <property type="molecule type" value="Genomic_DNA"/>
</dbReference>
<feature type="transmembrane region" description="Helical" evidence="5">
    <location>
        <begin position="190"/>
        <end position="211"/>
    </location>
</feature>
<name>A0A6J6QKC1_9ZZZZ</name>
<keyword evidence="3 5" id="KW-1133">Transmembrane helix</keyword>
<dbReference type="PANTHER" id="PTHR32322">
    <property type="entry name" value="INNER MEMBRANE TRANSPORTER"/>
    <property type="match status" value="1"/>
</dbReference>
<feature type="transmembrane region" description="Helical" evidence="5">
    <location>
        <begin position="12"/>
        <end position="31"/>
    </location>
</feature>
<evidence type="ECO:0000256" key="4">
    <source>
        <dbReference type="ARBA" id="ARBA00023136"/>
    </source>
</evidence>
<evidence type="ECO:0000259" key="6">
    <source>
        <dbReference type="Pfam" id="PF00892"/>
    </source>
</evidence>
<dbReference type="InterPro" id="IPR037185">
    <property type="entry name" value="EmrE-like"/>
</dbReference>
<dbReference type="InterPro" id="IPR050638">
    <property type="entry name" value="AA-Vitamin_Transporters"/>
</dbReference>